<reference evidence="1" key="1">
    <citation type="submission" date="2018-05" db="EMBL/GenBank/DDBJ databases">
        <authorList>
            <person name="Lanie J.A."/>
            <person name="Ng W.-L."/>
            <person name="Kazmierczak K.M."/>
            <person name="Andrzejewski T.M."/>
            <person name="Davidsen T.M."/>
            <person name="Wayne K.J."/>
            <person name="Tettelin H."/>
            <person name="Glass J.I."/>
            <person name="Rusch D."/>
            <person name="Podicherti R."/>
            <person name="Tsui H.-C.T."/>
            <person name="Winkler M.E."/>
        </authorList>
    </citation>
    <scope>NUCLEOTIDE SEQUENCE</scope>
</reference>
<dbReference type="Gene3D" id="3.40.50.1820">
    <property type="entry name" value="alpha/beta hydrolase"/>
    <property type="match status" value="1"/>
</dbReference>
<name>A0A382ABX6_9ZZZZ</name>
<dbReference type="AlphaFoldDB" id="A0A382ABX6"/>
<accession>A0A382ABX6</accession>
<dbReference type="EMBL" id="UINC01024666">
    <property type="protein sequence ID" value="SVA98751.1"/>
    <property type="molecule type" value="Genomic_DNA"/>
</dbReference>
<gene>
    <name evidence="1" type="ORF">METZ01_LOCUS151605</name>
</gene>
<sequence length="353" mass="40229">MLTIVLNVVPNPVGRLLTLFRREPAVETSSYTTTEGETVPMRIYHPEKLKNAPALILYPGITPAAEEHEAVNMLARATALAGVRTFLPRIPAMKEVLVREESIEHMINVYEAVEIREDIDKDRIACVGMSFGGSLFIKACLDERLKNRPASVISYGSYFDFKEALQFAITGRCSDGKKEYVFEPHNWGRIVFFHNYLEYLDNPCNPENVRAYLLDQVANDGENGDELYAAFPEEDKILIDKIVSDQSKEVVEMVQQVMDKIENILLPLSPIQFLDEIDFPLYLMHGASDTMIPFTETVRFRRALEERGKEVHTFISTLYAHSEIEGYGKGPLGLISELWRMGRFMQDMLRPVL</sequence>
<proteinExistence type="predicted"/>
<organism evidence="1">
    <name type="scientific">marine metagenome</name>
    <dbReference type="NCBI Taxonomy" id="408172"/>
    <lineage>
        <taxon>unclassified sequences</taxon>
        <taxon>metagenomes</taxon>
        <taxon>ecological metagenomes</taxon>
    </lineage>
</organism>
<protein>
    <recommendedName>
        <fullName evidence="2">Peptidase S9 prolyl oligopeptidase catalytic domain-containing protein</fullName>
    </recommendedName>
</protein>
<dbReference type="SUPFAM" id="SSF53474">
    <property type="entry name" value="alpha/beta-Hydrolases"/>
    <property type="match status" value="1"/>
</dbReference>
<evidence type="ECO:0000313" key="1">
    <source>
        <dbReference type="EMBL" id="SVA98751.1"/>
    </source>
</evidence>
<evidence type="ECO:0008006" key="2">
    <source>
        <dbReference type="Google" id="ProtNLM"/>
    </source>
</evidence>
<dbReference type="InterPro" id="IPR029058">
    <property type="entry name" value="AB_hydrolase_fold"/>
</dbReference>